<dbReference type="GO" id="GO:0003755">
    <property type="term" value="F:peptidyl-prolyl cis-trans isomerase activity"/>
    <property type="evidence" value="ECO:0007669"/>
    <property type="project" value="UniProtKB-UniRule"/>
</dbReference>
<accession>A0A2H0V5U7</accession>
<dbReference type="InterPro" id="IPR001179">
    <property type="entry name" value="PPIase_FKBP_dom"/>
</dbReference>
<gene>
    <name evidence="11 15" type="primary">tig</name>
    <name evidence="15" type="ORF">COT97_01320</name>
</gene>
<dbReference type="Pfam" id="PF05698">
    <property type="entry name" value="Trigger_C"/>
    <property type="match status" value="1"/>
</dbReference>
<protein>
    <recommendedName>
        <fullName evidence="4 11">Trigger factor</fullName>
        <shortName evidence="11">TF</shortName>
        <ecNumber evidence="3 11">5.2.1.8</ecNumber>
    </recommendedName>
    <alternativeName>
        <fullName evidence="10 11">PPIase</fullName>
    </alternativeName>
</protein>
<dbReference type="InterPro" id="IPR005215">
    <property type="entry name" value="Trig_fac"/>
</dbReference>
<keyword evidence="5 11" id="KW-0132">Cell division</keyword>
<dbReference type="GO" id="GO:0051083">
    <property type="term" value="P:'de novo' cotranslational protein folding"/>
    <property type="evidence" value="ECO:0007669"/>
    <property type="project" value="TreeGrafter"/>
</dbReference>
<dbReference type="Proteomes" id="UP000229901">
    <property type="component" value="Unassembled WGS sequence"/>
</dbReference>
<dbReference type="Gene3D" id="1.10.3120.10">
    <property type="entry name" value="Trigger factor, C-terminal domain"/>
    <property type="match status" value="1"/>
</dbReference>
<evidence type="ECO:0000259" key="13">
    <source>
        <dbReference type="Pfam" id="PF05697"/>
    </source>
</evidence>
<dbReference type="NCBIfam" id="TIGR00115">
    <property type="entry name" value="tig"/>
    <property type="match status" value="1"/>
</dbReference>
<evidence type="ECO:0000256" key="9">
    <source>
        <dbReference type="ARBA" id="ARBA00023306"/>
    </source>
</evidence>
<dbReference type="SUPFAM" id="SSF109998">
    <property type="entry name" value="Triger factor/SurA peptide-binding domain-like"/>
    <property type="match status" value="1"/>
</dbReference>
<comment type="domain">
    <text evidence="11">Consists of 3 domains; the N-terminus binds the ribosome, the middle domain has PPIase activity, while the C-terminus has intrinsic chaperone activity on its own.</text>
</comment>
<dbReference type="SUPFAM" id="SSF102735">
    <property type="entry name" value="Trigger factor ribosome-binding domain"/>
    <property type="match status" value="1"/>
</dbReference>
<dbReference type="InterPro" id="IPR008880">
    <property type="entry name" value="Trigger_fac_C"/>
</dbReference>
<evidence type="ECO:0000256" key="11">
    <source>
        <dbReference type="HAMAP-Rule" id="MF_00303"/>
    </source>
</evidence>
<evidence type="ECO:0000259" key="12">
    <source>
        <dbReference type="Pfam" id="PF00254"/>
    </source>
</evidence>
<dbReference type="PANTHER" id="PTHR30560">
    <property type="entry name" value="TRIGGER FACTOR CHAPERONE AND PEPTIDYL-PROLYL CIS/TRANS ISOMERASE"/>
    <property type="match status" value="1"/>
</dbReference>
<dbReference type="PIRSF" id="PIRSF003095">
    <property type="entry name" value="Trigger_factor"/>
    <property type="match status" value="1"/>
</dbReference>
<dbReference type="EMBL" id="PFAP01000005">
    <property type="protein sequence ID" value="PIR94476.1"/>
    <property type="molecule type" value="Genomic_DNA"/>
</dbReference>
<dbReference type="InterPro" id="IPR008881">
    <property type="entry name" value="Trigger_fac_ribosome-bd_bac"/>
</dbReference>
<evidence type="ECO:0000313" key="15">
    <source>
        <dbReference type="EMBL" id="PIR94476.1"/>
    </source>
</evidence>
<feature type="domain" description="Trigger factor ribosome-binding bacterial" evidence="13">
    <location>
        <begin position="1"/>
        <end position="146"/>
    </location>
</feature>
<evidence type="ECO:0000256" key="6">
    <source>
        <dbReference type="ARBA" id="ARBA00023110"/>
    </source>
</evidence>
<dbReference type="PANTHER" id="PTHR30560:SF3">
    <property type="entry name" value="TRIGGER FACTOR-LIKE PROTEIN TIG, CHLOROPLASTIC"/>
    <property type="match status" value="1"/>
</dbReference>
<dbReference type="InterPro" id="IPR036611">
    <property type="entry name" value="Trigger_fac_ribosome-bd_sf"/>
</dbReference>
<evidence type="ECO:0000256" key="1">
    <source>
        <dbReference type="ARBA" id="ARBA00000971"/>
    </source>
</evidence>
<comment type="caution">
    <text evidence="15">The sequence shown here is derived from an EMBL/GenBank/DDBJ whole genome shotgun (WGS) entry which is preliminary data.</text>
</comment>
<dbReference type="Gene3D" id="3.10.50.40">
    <property type="match status" value="1"/>
</dbReference>
<dbReference type="InterPro" id="IPR037041">
    <property type="entry name" value="Trigger_fac_C_sf"/>
</dbReference>
<feature type="domain" description="Trigger factor C-terminal" evidence="14">
    <location>
        <begin position="262"/>
        <end position="428"/>
    </location>
</feature>
<keyword evidence="6 11" id="KW-0697">Rotamase</keyword>
<evidence type="ECO:0000256" key="2">
    <source>
        <dbReference type="ARBA" id="ARBA00005464"/>
    </source>
</evidence>
<comment type="subcellular location">
    <subcellularLocation>
        <location evidence="11">Cytoplasm</location>
    </subcellularLocation>
    <text evidence="11">About half TF is bound to the ribosome near the polypeptide exit tunnel while the other half is free in the cytoplasm.</text>
</comment>
<comment type="similarity">
    <text evidence="2 11">Belongs to the FKBP-type PPIase family. Tig subfamily.</text>
</comment>
<name>A0A2H0V5U7_9BACT</name>
<proteinExistence type="inferred from homology"/>
<keyword evidence="11" id="KW-0963">Cytoplasm</keyword>
<keyword evidence="7 11" id="KW-0143">Chaperone</keyword>
<dbReference type="AlphaFoldDB" id="A0A2H0V5U7"/>
<dbReference type="InterPro" id="IPR027304">
    <property type="entry name" value="Trigger_fact/SurA_dom_sf"/>
</dbReference>
<keyword evidence="8 11" id="KW-0413">Isomerase</keyword>
<evidence type="ECO:0000256" key="3">
    <source>
        <dbReference type="ARBA" id="ARBA00013194"/>
    </source>
</evidence>
<dbReference type="Pfam" id="PF05697">
    <property type="entry name" value="Trigger_N"/>
    <property type="match status" value="1"/>
</dbReference>
<evidence type="ECO:0000256" key="5">
    <source>
        <dbReference type="ARBA" id="ARBA00022618"/>
    </source>
</evidence>
<dbReference type="EC" id="5.2.1.8" evidence="3 11"/>
<dbReference type="SUPFAM" id="SSF54534">
    <property type="entry name" value="FKBP-like"/>
    <property type="match status" value="1"/>
</dbReference>
<feature type="domain" description="PPIase FKBP-type" evidence="12">
    <location>
        <begin position="158"/>
        <end position="239"/>
    </location>
</feature>
<evidence type="ECO:0000256" key="4">
    <source>
        <dbReference type="ARBA" id="ARBA00016902"/>
    </source>
</evidence>
<reference evidence="16" key="1">
    <citation type="submission" date="2017-09" db="EMBL/GenBank/DDBJ databases">
        <title>Depth-based differentiation of microbial function through sediment-hosted aquifers and enrichment of novel symbionts in the deep terrestrial subsurface.</title>
        <authorList>
            <person name="Probst A.J."/>
            <person name="Ladd B."/>
            <person name="Jarett J.K."/>
            <person name="Geller-Mcgrath D.E."/>
            <person name="Sieber C.M.K."/>
            <person name="Emerson J.B."/>
            <person name="Anantharaman K."/>
            <person name="Thomas B.C."/>
            <person name="Malmstrom R."/>
            <person name="Stieglmeier M."/>
            <person name="Klingl A."/>
            <person name="Woyke T."/>
            <person name="Ryan C.M."/>
            <person name="Banfield J.F."/>
        </authorList>
    </citation>
    <scope>NUCLEOTIDE SEQUENCE [LARGE SCALE GENOMIC DNA]</scope>
</reference>
<keyword evidence="9 11" id="KW-0131">Cell cycle</keyword>
<organism evidence="15 16">
    <name type="scientific">Candidatus Falkowbacteria bacterium CG10_big_fil_rev_8_21_14_0_10_39_11</name>
    <dbReference type="NCBI Taxonomy" id="1974565"/>
    <lineage>
        <taxon>Bacteria</taxon>
        <taxon>Candidatus Falkowiibacteriota</taxon>
    </lineage>
</organism>
<dbReference type="Pfam" id="PF00254">
    <property type="entry name" value="FKBP_C"/>
    <property type="match status" value="1"/>
</dbReference>
<dbReference type="GO" id="GO:0043022">
    <property type="term" value="F:ribosome binding"/>
    <property type="evidence" value="ECO:0007669"/>
    <property type="project" value="TreeGrafter"/>
</dbReference>
<evidence type="ECO:0000313" key="16">
    <source>
        <dbReference type="Proteomes" id="UP000229901"/>
    </source>
</evidence>
<comment type="catalytic activity">
    <reaction evidence="1 11">
        <text>[protein]-peptidylproline (omega=180) = [protein]-peptidylproline (omega=0)</text>
        <dbReference type="Rhea" id="RHEA:16237"/>
        <dbReference type="Rhea" id="RHEA-COMP:10747"/>
        <dbReference type="Rhea" id="RHEA-COMP:10748"/>
        <dbReference type="ChEBI" id="CHEBI:83833"/>
        <dbReference type="ChEBI" id="CHEBI:83834"/>
        <dbReference type="EC" id="5.2.1.8"/>
    </reaction>
</comment>
<dbReference type="HAMAP" id="MF_00303">
    <property type="entry name" value="Trigger_factor_Tig"/>
    <property type="match status" value="1"/>
</dbReference>
<evidence type="ECO:0000259" key="14">
    <source>
        <dbReference type="Pfam" id="PF05698"/>
    </source>
</evidence>
<dbReference type="FunFam" id="3.10.50.40:FF:000001">
    <property type="entry name" value="Trigger factor"/>
    <property type="match status" value="1"/>
</dbReference>
<evidence type="ECO:0000256" key="7">
    <source>
        <dbReference type="ARBA" id="ARBA00023186"/>
    </source>
</evidence>
<dbReference type="GO" id="GO:0051301">
    <property type="term" value="P:cell division"/>
    <property type="evidence" value="ECO:0007669"/>
    <property type="project" value="UniProtKB-KW"/>
</dbReference>
<dbReference type="GO" id="GO:0015031">
    <property type="term" value="P:protein transport"/>
    <property type="evidence" value="ECO:0007669"/>
    <property type="project" value="UniProtKB-UniRule"/>
</dbReference>
<dbReference type="GO" id="GO:0005737">
    <property type="term" value="C:cytoplasm"/>
    <property type="evidence" value="ECO:0007669"/>
    <property type="project" value="UniProtKB-SubCell"/>
</dbReference>
<comment type="function">
    <text evidence="11">Involved in protein export. Acts as a chaperone by maintaining the newly synthesized protein in an open conformation. Functions as a peptidyl-prolyl cis-trans isomerase.</text>
</comment>
<evidence type="ECO:0000256" key="10">
    <source>
        <dbReference type="ARBA" id="ARBA00029986"/>
    </source>
</evidence>
<sequence>MKITRQDLPKSQVELTIEVSIEELAPYVEQAIKEISTKKPIAGFRPGKVPVEVAKQQLGEMEILQHASNQVISNTYYLALEQEKVETVDQPRIDVIKLAPNNPFIYKATASMAPEVKLADYQELKVNKSAEVEVKDEEVATVIEDLRNMRATEAAVDRPVQTTDKVNVDFETFIDKIAIPGGKAEKYPLVIGSNKMIPGFEEQVIGMKKGEEKEFDLTFPKEYHNEKIAGKNAHFKVKVGEVFERVKPEINEDFAKMLGLKTIDDLKSSIKNNLRHEREHIEGDKKDLEMINKLIEQTTYGDIPETLISDETYKMLEELKDNIAKQGLRFEDYLEHLKKKESDLMLDFTPDAMKRVKTSLAIREIAKQEKIETLESEIDAERDLTLNSYKMNPAFATQMEHLEKNITSEGARRYFENVLINRKVMEMLRKTIIEGYEEHTCGHDHGEEKKDN</sequence>
<dbReference type="InterPro" id="IPR046357">
    <property type="entry name" value="PPIase_dom_sf"/>
</dbReference>
<dbReference type="GO" id="GO:0043335">
    <property type="term" value="P:protein unfolding"/>
    <property type="evidence" value="ECO:0007669"/>
    <property type="project" value="TreeGrafter"/>
</dbReference>
<dbReference type="GO" id="GO:0044183">
    <property type="term" value="F:protein folding chaperone"/>
    <property type="evidence" value="ECO:0007669"/>
    <property type="project" value="TreeGrafter"/>
</dbReference>
<evidence type="ECO:0000256" key="8">
    <source>
        <dbReference type="ARBA" id="ARBA00023235"/>
    </source>
</evidence>
<dbReference type="Gene3D" id="3.30.70.1050">
    <property type="entry name" value="Trigger factor ribosome-binding domain"/>
    <property type="match status" value="1"/>
</dbReference>